<protein>
    <recommendedName>
        <fullName evidence="3">Lipoprotein</fullName>
    </recommendedName>
</protein>
<organism evidence="1 2">
    <name type="scientific">Tenacibaculum tangerinum</name>
    <dbReference type="NCBI Taxonomy" id="3038772"/>
    <lineage>
        <taxon>Bacteria</taxon>
        <taxon>Pseudomonadati</taxon>
        <taxon>Bacteroidota</taxon>
        <taxon>Flavobacteriia</taxon>
        <taxon>Flavobacteriales</taxon>
        <taxon>Flavobacteriaceae</taxon>
        <taxon>Tenacibaculum</taxon>
    </lineage>
</organism>
<proteinExistence type="predicted"/>
<reference evidence="1 2" key="1">
    <citation type="submission" date="2023-04" db="EMBL/GenBank/DDBJ databases">
        <title>Tenacibaculum tangerinum sp. nov., isolated from sea tidal flat of South Korea.</title>
        <authorList>
            <person name="Lee S.H."/>
            <person name="Kim J.-J."/>
        </authorList>
    </citation>
    <scope>NUCLEOTIDE SEQUENCE [LARGE SCALE GENOMIC DNA]</scope>
    <source>
        <strain evidence="1 2">GRR-S3-23</strain>
    </source>
</reference>
<gene>
    <name evidence="1" type="ORF">P8625_03465</name>
</gene>
<evidence type="ECO:0008006" key="3">
    <source>
        <dbReference type="Google" id="ProtNLM"/>
    </source>
</evidence>
<evidence type="ECO:0000313" key="2">
    <source>
        <dbReference type="Proteomes" id="UP001232001"/>
    </source>
</evidence>
<sequence>MKKTTFYRIPFLLLLIISCSKQPKERVLTIKDVFPTQHNTDSTFVFDLDTVKNFESLTSVFCENYDDRKIKYYIRTSKNDIPFYINSMILCEKAICGLIKYRNVLFIDNYSDSLFFHNDISYNFNKSDFRIMLEKQFCNYSANPEFADSPDKSLIFLGFIRDLKNSEIDLKNKLDTISISYFHFLKSLEKKNIDSLRKVYPLQIRLDEMIEIVEDSVDYVQPPIPDPLEIIE</sequence>
<dbReference type="PROSITE" id="PS51257">
    <property type="entry name" value="PROKAR_LIPOPROTEIN"/>
    <property type="match status" value="1"/>
</dbReference>
<evidence type="ECO:0000313" key="1">
    <source>
        <dbReference type="EMBL" id="WGH76237.1"/>
    </source>
</evidence>
<dbReference type="RefSeq" id="WP_279652106.1">
    <property type="nucleotide sequence ID" value="NZ_CP122539.1"/>
</dbReference>
<dbReference type="EMBL" id="CP122539">
    <property type="protein sequence ID" value="WGH76237.1"/>
    <property type="molecule type" value="Genomic_DNA"/>
</dbReference>
<dbReference type="Proteomes" id="UP001232001">
    <property type="component" value="Chromosome"/>
</dbReference>
<accession>A0ABY8L485</accession>
<name>A0ABY8L485_9FLAO</name>
<keyword evidence="2" id="KW-1185">Reference proteome</keyword>